<accession>A0A8S4QLH8</accession>
<dbReference type="Proteomes" id="UP000838756">
    <property type="component" value="Unassembled WGS sequence"/>
</dbReference>
<evidence type="ECO:0000313" key="3">
    <source>
        <dbReference type="Proteomes" id="UP000838756"/>
    </source>
</evidence>
<gene>
    <name evidence="2" type="primary">jg3538</name>
    <name evidence="2" type="ORF">PAEG_LOCUS2301</name>
</gene>
<reference evidence="2" key="1">
    <citation type="submission" date="2022-03" db="EMBL/GenBank/DDBJ databases">
        <authorList>
            <person name="Lindestad O."/>
        </authorList>
    </citation>
    <scope>NUCLEOTIDE SEQUENCE</scope>
</reference>
<evidence type="ECO:0000313" key="2">
    <source>
        <dbReference type="EMBL" id="CAH2210395.1"/>
    </source>
</evidence>
<sequence>TISPTDAEARGSWLNIAASSVGLAAGAASGLLSKSAAAGTNLSKTGQVLAVSVEVLRHANLVTGGAGVLNSLIHIILKVSLTERALFFLFGFVNSETTE</sequence>
<dbReference type="OrthoDB" id="7480550at2759"/>
<organism evidence="2 3">
    <name type="scientific">Pararge aegeria aegeria</name>
    <dbReference type="NCBI Taxonomy" id="348720"/>
    <lineage>
        <taxon>Eukaryota</taxon>
        <taxon>Metazoa</taxon>
        <taxon>Ecdysozoa</taxon>
        <taxon>Arthropoda</taxon>
        <taxon>Hexapoda</taxon>
        <taxon>Insecta</taxon>
        <taxon>Pterygota</taxon>
        <taxon>Neoptera</taxon>
        <taxon>Endopterygota</taxon>
        <taxon>Lepidoptera</taxon>
        <taxon>Glossata</taxon>
        <taxon>Ditrysia</taxon>
        <taxon>Papilionoidea</taxon>
        <taxon>Nymphalidae</taxon>
        <taxon>Satyrinae</taxon>
        <taxon>Satyrini</taxon>
        <taxon>Parargina</taxon>
        <taxon>Pararge</taxon>
    </lineage>
</organism>
<dbReference type="PANTHER" id="PTHR21115:SF0">
    <property type="entry name" value="GH06117P-RELATED"/>
    <property type="match status" value="1"/>
</dbReference>
<comment type="caution">
    <text evidence="2">The sequence shown here is derived from an EMBL/GenBank/DDBJ whole genome shotgun (WGS) entry which is preliminary data.</text>
</comment>
<keyword evidence="3" id="KW-1185">Reference proteome</keyword>
<proteinExistence type="predicted"/>
<dbReference type="Pfam" id="PF16013">
    <property type="entry name" value="DUF4781"/>
    <property type="match status" value="1"/>
</dbReference>
<protein>
    <submittedName>
        <fullName evidence="2">Jg3538 protein</fullName>
    </submittedName>
</protein>
<evidence type="ECO:0000259" key="1">
    <source>
        <dbReference type="Pfam" id="PF16013"/>
    </source>
</evidence>
<dbReference type="InterPro" id="IPR031962">
    <property type="entry name" value="DUF4781"/>
</dbReference>
<dbReference type="EMBL" id="CAKXAJ010007464">
    <property type="protein sequence ID" value="CAH2210395.1"/>
    <property type="molecule type" value="Genomic_DNA"/>
</dbReference>
<feature type="domain" description="DUF4781" evidence="1">
    <location>
        <begin position="1"/>
        <end position="80"/>
    </location>
</feature>
<name>A0A8S4QLH8_9NEOP</name>
<dbReference type="AlphaFoldDB" id="A0A8S4QLH8"/>
<dbReference type="PANTHER" id="PTHR21115">
    <property type="entry name" value="GH06117P-RELATED"/>
    <property type="match status" value="1"/>
</dbReference>
<feature type="non-terminal residue" evidence="2">
    <location>
        <position position="1"/>
    </location>
</feature>